<dbReference type="EMBL" id="KN882118">
    <property type="protein sequence ID" value="KIY43085.1"/>
    <property type="molecule type" value="Genomic_DNA"/>
</dbReference>
<feature type="region of interest" description="Disordered" evidence="1">
    <location>
        <begin position="121"/>
        <end position="156"/>
    </location>
</feature>
<sequence length="156" mass="17446">MCTIVDTSLMVLTGSSDRCVHTIQALPAELCGVVAEHSNWPVERVAVGIAETSEMSIEKRWTLLYKAGRKQVAEEGNSDDDNNCNGGAQLSRLRMRMGSVGHDVLKLTDFEAFFSPCDKWKEAEDEDDESSTDDDQQMYSTFQEQQTHPGCQCTFR</sequence>
<proteinExistence type="predicted"/>
<feature type="compositionally biased region" description="Polar residues" evidence="1">
    <location>
        <begin position="137"/>
        <end position="156"/>
    </location>
</feature>
<evidence type="ECO:0000313" key="3">
    <source>
        <dbReference type="Proteomes" id="UP000054144"/>
    </source>
</evidence>
<gene>
    <name evidence="2" type="ORF">FISHEDRAFT_78834</name>
</gene>
<dbReference type="Proteomes" id="UP000054144">
    <property type="component" value="Unassembled WGS sequence"/>
</dbReference>
<dbReference type="OrthoDB" id="2288928at2759"/>
<organism evidence="2 3">
    <name type="scientific">Fistulina hepatica ATCC 64428</name>
    <dbReference type="NCBI Taxonomy" id="1128425"/>
    <lineage>
        <taxon>Eukaryota</taxon>
        <taxon>Fungi</taxon>
        <taxon>Dikarya</taxon>
        <taxon>Basidiomycota</taxon>
        <taxon>Agaricomycotina</taxon>
        <taxon>Agaricomycetes</taxon>
        <taxon>Agaricomycetidae</taxon>
        <taxon>Agaricales</taxon>
        <taxon>Fistulinaceae</taxon>
        <taxon>Fistulina</taxon>
    </lineage>
</organism>
<dbReference type="AlphaFoldDB" id="A0A0D6ZZZ1"/>
<evidence type="ECO:0000313" key="2">
    <source>
        <dbReference type="EMBL" id="KIY43085.1"/>
    </source>
</evidence>
<name>A0A0D6ZZZ1_9AGAR</name>
<reference evidence="2 3" key="1">
    <citation type="journal article" date="2015" name="Fungal Genet. Biol.">
        <title>Evolution of novel wood decay mechanisms in Agaricales revealed by the genome sequences of Fistulina hepatica and Cylindrobasidium torrendii.</title>
        <authorList>
            <person name="Floudas D."/>
            <person name="Held B.W."/>
            <person name="Riley R."/>
            <person name="Nagy L.G."/>
            <person name="Koehler G."/>
            <person name="Ransdell A.S."/>
            <person name="Younus H."/>
            <person name="Chow J."/>
            <person name="Chiniquy J."/>
            <person name="Lipzen A."/>
            <person name="Tritt A."/>
            <person name="Sun H."/>
            <person name="Haridas S."/>
            <person name="LaButti K."/>
            <person name="Ohm R.A."/>
            <person name="Kues U."/>
            <person name="Blanchette R.A."/>
            <person name="Grigoriev I.V."/>
            <person name="Minto R.E."/>
            <person name="Hibbett D.S."/>
        </authorList>
    </citation>
    <scope>NUCLEOTIDE SEQUENCE [LARGE SCALE GENOMIC DNA]</scope>
    <source>
        <strain evidence="2 3">ATCC 64428</strain>
    </source>
</reference>
<protein>
    <submittedName>
        <fullName evidence="2">Uncharacterized protein</fullName>
    </submittedName>
</protein>
<evidence type="ECO:0000256" key="1">
    <source>
        <dbReference type="SAM" id="MobiDB-lite"/>
    </source>
</evidence>
<keyword evidence="3" id="KW-1185">Reference proteome</keyword>
<accession>A0A0D6ZZZ1</accession>
<feature type="compositionally biased region" description="Acidic residues" evidence="1">
    <location>
        <begin position="123"/>
        <end position="136"/>
    </location>
</feature>